<dbReference type="EMBL" id="CADCTM010000415">
    <property type="protein sequence ID" value="CAA9265066.1"/>
    <property type="molecule type" value="Genomic_DNA"/>
</dbReference>
<accession>A0A6J4IXZ0</accession>
<evidence type="ECO:0000313" key="1">
    <source>
        <dbReference type="EMBL" id="CAA9265066.1"/>
    </source>
</evidence>
<organism evidence="1">
    <name type="scientific">uncultured Coleofasciculus sp</name>
    <dbReference type="NCBI Taxonomy" id="1267456"/>
    <lineage>
        <taxon>Bacteria</taxon>
        <taxon>Bacillati</taxon>
        <taxon>Cyanobacteriota</taxon>
        <taxon>Cyanophyceae</taxon>
        <taxon>Coleofasciculales</taxon>
        <taxon>Coleofasciculaceae</taxon>
        <taxon>Coleofasciculus</taxon>
        <taxon>environmental samples</taxon>
    </lineage>
</organism>
<gene>
    <name evidence="1" type="ORF">AVDCRST_MAG92-2676</name>
</gene>
<protein>
    <submittedName>
        <fullName evidence="1">Uncharacterized protein</fullName>
    </submittedName>
</protein>
<reference evidence="1" key="1">
    <citation type="submission" date="2020-02" db="EMBL/GenBank/DDBJ databases">
        <authorList>
            <person name="Meier V. D."/>
        </authorList>
    </citation>
    <scope>NUCLEOTIDE SEQUENCE</scope>
    <source>
        <strain evidence="1">AVDCRST_MAG92</strain>
    </source>
</reference>
<sequence length="46" mass="5300">MNIHEKQYLPKTKSYLVSVELSSIGKMKSFKQNLTIITVLNISNFL</sequence>
<dbReference type="AlphaFoldDB" id="A0A6J4IXZ0"/>
<proteinExistence type="predicted"/>
<name>A0A6J4IXZ0_9CYAN</name>